<evidence type="ECO:0000313" key="9">
    <source>
        <dbReference type="EMBL" id="CAE7042201.1"/>
    </source>
</evidence>
<proteinExistence type="inferred from homology"/>
<dbReference type="Pfam" id="PF13087">
    <property type="entry name" value="AAA_12"/>
    <property type="match status" value="1"/>
</dbReference>
<keyword evidence="6" id="KW-0863">Zinc-finger</keyword>
<sequence>MFGTLRARPVASRSEQPDCRHTFLEWFRKSQQGLPPPAFNEVDDAYGDAGMYYETMRRNVLAEAVSSFCSSGPRVQLDAKQTLKGVAVTRVQLESQNGSDPSQSGADLQLKDNVVGVDGELFWVTKCEVSSVQILGGTKHMAELEGFSSSGSQLHEVHFPYGQEKQLRVHIFAGDYLNRYRCAHELLLGMGLTDPELERAVLNPRCRGVGTYRPAGQIREDLMPINSDQRSAVYGLSSRLEIVHGPPGTGKSTTIFHMLSSRLPSTPCAAIVTCVTNQAIDAVVEKLGQTHDCPGGLRILVLGNPDRVGRTAGQYTLDNLCKRDELVLSMTWAANLLSRTLKAVVTLQSTRMERLWRPHRRSRLQLPQIECLPSVIRYRLDLEAGNWERRRRGEAPVPYDPVDFYLRRIDGIKKKLAQAAIQLRPARFLRRRRFGMPRLPRVEWHVHPFQLRLEKALERARAALSLATSTAAARNVRKTRVLLYTIPSSYKVMQLQEDFQDDFPKRLFLGVLDEAAATAETYIPLILRLRVENLVLLGDHKQLSPLVLATGGDREIKEKNVDRSLMERAIDNGLRPHSLRVQYRMPEVLCTLVSNLFYGGLLRTAPRETRTIMDRMGRLSLGQLPELRWFNVTVSELDVGTSKINPAEVVHVIELLRSDPVLNSTLDLVMIITLYKPQAALLQDALSKLLPHRMASVKVVTVDAAQGSEAPHIVLSTVRSNATSSIGFAHNPRRLNVAISRAQKTLTAVGNKDVFRASQPNWSRVVETFSRQGQVSDVSGHMLRTALSWHFVEERASQMAERSASKGKGKGKGKGMASRRELCLHWSRGHCRYGRHCRYEHD</sequence>
<name>A0A812IS10_9DINO</name>
<dbReference type="OrthoDB" id="6513042at2759"/>
<evidence type="ECO:0000256" key="4">
    <source>
        <dbReference type="ARBA" id="ARBA00022806"/>
    </source>
</evidence>
<dbReference type="InterPro" id="IPR047187">
    <property type="entry name" value="SF1_C_Upf1"/>
</dbReference>
<evidence type="ECO:0000313" key="10">
    <source>
        <dbReference type="Proteomes" id="UP000604046"/>
    </source>
</evidence>
<dbReference type="InterPro" id="IPR041677">
    <property type="entry name" value="DNA2/NAM7_AAA_11"/>
</dbReference>
<feature type="domain" description="C3H1-type" evidence="8">
    <location>
        <begin position="817"/>
        <end position="842"/>
    </location>
</feature>
<dbReference type="GO" id="GO:0005524">
    <property type="term" value="F:ATP binding"/>
    <property type="evidence" value="ECO:0007669"/>
    <property type="project" value="UniProtKB-KW"/>
</dbReference>
<organism evidence="9 10">
    <name type="scientific">Symbiodinium natans</name>
    <dbReference type="NCBI Taxonomy" id="878477"/>
    <lineage>
        <taxon>Eukaryota</taxon>
        <taxon>Sar</taxon>
        <taxon>Alveolata</taxon>
        <taxon>Dinophyceae</taxon>
        <taxon>Suessiales</taxon>
        <taxon>Symbiodiniaceae</taxon>
        <taxon>Symbiodinium</taxon>
    </lineage>
</organism>
<dbReference type="PANTHER" id="PTHR43788">
    <property type="entry name" value="DNA2/NAM7 HELICASE FAMILY MEMBER"/>
    <property type="match status" value="1"/>
</dbReference>
<gene>
    <name evidence="9" type="primary">Upf1</name>
    <name evidence="9" type="ORF">SNAT2548_LOCUS4987</name>
</gene>
<dbReference type="GO" id="GO:0016787">
    <property type="term" value="F:hydrolase activity"/>
    <property type="evidence" value="ECO:0007669"/>
    <property type="project" value="UniProtKB-KW"/>
</dbReference>
<dbReference type="EMBL" id="CAJNDS010000313">
    <property type="protein sequence ID" value="CAE7042201.1"/>
    <property type="molecule type" value="Genomic_DNA"/>
</dbReference>
<feature type="zinc finger region" description="C3H1-type" evidence="6">
    <location>
        <begin position="817"/>
        <end position="842"/>
    </location>
</feature>
<protein>
    <submittedName>
        <fullName evidence="9">Upf1 protein</fullName>
    </submittedName>
</protein>
<evidence type="ECO:0000256" key="1">
    <source>
        <dbReference type="ARBA" id="ARBA00007913"/>
    </source>
</evidence>
<dbReference type="PANTHER" id="PTHR43788:SF16">
    <property type="entry name" value="HELICASE WITH ZINC FINGER 2"/>
    <property type="match status" value="1"/>
</dbReference>
<comment type="caution">
    <text evidence="9">The sequence shown here is derived from an EMBL/GenBank/DDBJ whole genome shotgun (WGS) entry which is preliminary data.</text>
</comment>
<feature type="region of interest" description="Disordered" evidence="7">
    <location>
        <begin position="798"/>
        <end position="817"/>
    </location>
</feature>
<dbReference type="GO" id="GO:0043139">
    <property type="term" value="F:5'-3' DNA helicase activity"/>
    <property type="evidence" value="ECO:0007669"/>
    <property type="project" value="TreeGrafter"/>
</dbReference>
<dbReference type="PROSITE" id="PS50103">
    <property type="entry name" value="ZF_C3H1"/>
    <property type="match status" value="1"/>
</dbReference>
<keyword evidence="4" id="KW-0347">Helicase</keyword>
<comment type="similarity">
    <text evidence="1">Belongs to the DNA2/NAM7 helicase family.</text>
</comment>
<evidence type="ECO:0000256" key="6">
    <source>
        <dbReference type="PROSITE-ProRule" id="PRU00723"/>
    </source>
</evidence>
<keyword evidence="3" id="KW-0378">Hydrolase</keyword>
<evidence type="ECO:0000256" key="2">
    <source>
        <dbReference type="ARBA" id="ARBA00022741"/>
    </source>
</evidence>
<dbReference type="InterPro" id="IPR041679">
    <property type="entry name" value="DNA2/NAM7-like_C"/>
</dbReference>
<dbReference type="GO" id="GO:0008270">
    <property type="term" value="F:zinc ion binding"/>
    <property type="evidence" value="ECO:0007669"/>
    <property type="project" value="UniProtKB-KW"/>
</dbReference>
<dbReference type="CDD" id="cd18808">
    <property type="entry name" value="SF1_C_Upf1"/>
    <property type="match status" value="1"/>
</dbReference>
<keyword evidence="10" id="KW-1185">Reference proteome</keyword>
<dbReference type="Proteomes" id="UP000604046">
    <property type="component" value="Unassembled WGS sequence"/>
</dbReference>
<accession>A0A812IS10</accession>
<dbReference type="Pfam" id="PF13086">
    <property type="entry name" value="AAA_11"/>
    <property type="match status" value="1"/>
</dbReference>
<reference evidence="9" key="1">
    <citation type="submission" date="2021-02" db="EMBL/GenBank/DDBJ databases">
        <authorList>
            <person name="Dougan E. K."/>
            <person name="Rhodes N."/>
            <person name="Thang M."/>
            <person name="Chan C."/>
        </authorList>
    </citation>
    <scope>NUCLEOTIDE SEQUENCE</scope>
</reference>
<keyword evidence="2" id="KW-0547">Nucleotide-binding</keyword>
<keyword evidence="6" id="KW-0862">Zinc</keyword>
<evidence type="ECO:0000256" key="5">
    <source>
        <dbReference type="ARBA" id="ARBA00022840"/>
    </source>
</evidence>
<keyword evidence="5" id="KW-0067">ATP-binding</keyword>
<evidence type="ECO:0000256" key="7">
    <source>
        <dbReference type="SAM" id="MobiDB-lite"/>
    </source>
</evidence>
<evidence type="ECO:0000256" key="3">
    <source>
        <dbReference type="ARBA" id="ARBA00022801"/>
    </source>
</evidence>
<dbReference type="AlphaFoldDB" id="A0A812IS10"/>
<dbReference type="InterPro" id="IPR000571">
    <property type="entry name" value="Znf_CCCH"/>
</dbReference>
<dbReference type="Gene3D" id="3.40.50.300">
    <property type="entry name" value="P-loop containing nucleotide triphosphate hydrolases"/>
    <property type="match status" value="2"/>
</dbReference>
<dbReference type="InterPro" id="IPR050534">
    <property type="entry name" value="Coronavir_polyprotein_1ab"/>
</dbReference>
<keyword evidence="6" id="KW-0479">Metal-binding</keyword>
<dbReference type="InterPro" id="IPR027417">
    <property type="entry name" value="P-loop_NTPase"/>
</dbReference>
<dbReference type="SUPFAM" id="SSF52540">
    <property type="entry name" value="P-loop containing nucleoside triphosphate hydrolases"/>
    <property type="match status" value="1"/>
</dbReference>
<evidence type="ECO:0000259" key="8">
    <source>
        <dbReference type="PROSITE" id="PS50103"/>
    </source>
</evidence>